<dbReference type="Proteomes" id="UP000008983">
    <property type="component" value="Unassembled WGS sequence"/>
</dbReference>
<evidence type="ECO:0000313" key="2">
    <source>
        <dbReference type="Proteomes" id="UP000008983"/>
    </source>
</evidence>
<dbReference type="eggNOG" id="ENOG502T01M">
    <property type="taxonomic scope" value="Eukaryota"/>
</dbReference>
<dbReference type="GeneID" id="14904584"/>
<organism evidence="1 2">
    <name type="scientific">Ichthyophthirius multifiliis</name>
    <name type="common">White spot disease agent</name>
    <name type="synonym">Ich</name>
    <dbReference type="NCBI Taxonomy" id="5932"/>
    <lineage>
        <taxon>Eukaryota</taxon>
        <taxon>Sar</taxon>
        <taxon>Alveolata</taxon>
        <taxon>Ciliophora</taxon>
        <taxon>Intramacronucleata</taxon>
        <taxon>Oligohymenophorea</taxon>
        <taxon>Hymenostomatida</taxon>
        <taxon>Ophryoglenina</taxon>
        <taxon>Ichthyophthirius</taxon>
    </lineage>
</organism>
<accession>G0R204</accession>
<feature type="non-terminal residue" evidence="1">
    <location>
        <position position="1"/>
    </location>
</feature>
<dbReference type="AlphaFoldDB" id="G0R204"/>
<dbReference type="InParanoid" id="G0R204"/>
<dbReference type="RefSeq" id="XP_004029739.1">
    <property type="nucleotide sequence ID" value="XM_004029691.1"/>
</dbReference>
<gene>
    <name evidence="1" type="ORF">IMG5_173940</name>
</gene>
<keyword evidence="2" id="KW-1185">Reference proteome</keyword>
<dbReference type="OrthoDB" id="10515456at2759"/>
<evidence type="ECO:0000313" key="1">
    <source>
        <dbReference type="EMBL" id="EGR28503.1"/>
    </source>
</evidence>
<proteinExistence type="predicted"/>
<name>G0R204_ICHMU</name>
<reference evidence="1 2" key="1">
    <citation type="submission" date="2011-07" db="EMBL/GenBank/DDBJ databases">
        <authorList>
            <person name="Coyne R."/>
            <person name="Brami D."/>
            <person name="Johnson J."/>
            <person name="Hostetler J."/>
            <person name="Hannick L."/>
            <person name="Clark T."/>
            <person name="Cassidy-Hanley D."/>
            <person name="Inman J."/>
        </authorList>
    </citation>
    <scope>NUCLEOTIDE SEQUENCE [LARGE SCALE GENOMIC DNA]</scope>
    <source>
        <strain evidence="1 2">G5</strain>
    </source>
</reference>
<dbReference type="EMBL" id="GL984235">
    <property type="protein sequence ID" value="EGR28503.1"/>
    <property type="molecule type" value="Genomic_DNA"/>
</dbReference>
<protein>
    <submittedName>
        <fullName evidence="1">Uncharacterized protein</fullName>
    </submittedName>
</protein>
<sequence length="241" mass="29073">ITEIMISEKKTKLIKKAFHDYTNEVIKKEYVIVISTNTSYYLQQKLNGLLILLFDDVCIFIYKPKNIEVPKIPQLELLQKEEFEQKKYEHLRNKTKILISKGFETPKQIDCMEKILEFICLYHLKYQEKYGVPKSNFEQDFLIKLKNMISINSNTQFLHIFMGRKTEYLIEQDFYYNKFLELEIDFQGLIPRFNAPYRIVIFNKKGSEFSLFEYFFLCKLKVYKLIDCSKSKQENYLLFLL</sequence>
<dbReference type="OMA" id="DITIFIY"/>